<keyword evidence="3" id="KW-1185">Reference proteome</keyword>
<name>A0A371CHA9_9APHY</name>
<protein>
    <submittedName>
        <fullName evidence="2">Uncharacterized protein</fullName>
    </submittedName>
</protein>
<gene>
    <name evidence="2" type="ORF">OH76DRAFT_638704</name>
</gene>
<organism evidence="2 3">
    <name type="scientific">Lentinus brumalis</name>
    <dbReference type="NCBI Taxonomy" id="2498619"/>
    <lineage>
        <taxon>Eukaryota</taxon>
        <taxon>Fungi</taxon>
        <taxon>Dikarya</taxon>
        <taxon>Basidiomycota</taxon>
        <taxon>Agaricomycotina</taxon>
        <taxon>Agaricomycetes</taxon>
        <taxon>Polyporales</taxon>
        <taxon>Polyporaceae</taxon>
        <taxon>Lentinus</taxon>
    </lineage>
</organism>
<evidence type="ECO:0000313" key="2">
    <source>
        <dbReference type="EMBL" id="RDX39667.1"/>
    </source>
</evidence>
<reference evidence="2 3" key="1">
    <citation type="journal article" date="2018" name="Biotechnol. Biofuels">
        <title>Integrative visual omics of the white-rot fungus Polyporus brumalis exposes the biotechnological potential of its oxidative enzymes for delignifying raw plant biomass.</title>
        <authorList>
            <person name="Miyauchi S."/>
            <person name="Rancon A."/>
            <person name="Drula E."/>
            <person name="Hage H."/>
            <person name="Chaduli D."/>
            <person name="Favel A."/>
            <person name="Grisel S."/>
            <person name="Henrissat B."/>
            <person name="Herpoel-Gimbert I."/>
            <person name="Ruiz-Duenas F.J."/>
            <person name="Chevret D."/>
            <person name="Hainaut M."/>
            <person name="Lin J."/>
            <person name="Wang M."/>
            <person name="Pangilinan J."/>
            <person name="Lipzen A."/>
            <person name="Lesage-Meessen L."/>
            <person name="Navarro D."/>
            <person name="Riley R."/>
            <person name="Grigoriev I.V."/>
            <person name="Zhou S."/>
            <person name="Raouche S."/>
            <person name="Rosso M.N."/>
        </authorList>
    </citation>
    <scope>NUCLEOTIDE SEQUENCE [LARGE SCALE GENOMIC DNA]</scope>
    <source>
        <strain evidence="2 3">BRFM 1820</strain>
    </source>
</reference>
<accession>A0A371CHA9</accession>
<dbReference type="EMBL" id="KZ857688">
    <property type="protein sequence ID" value="RDX39667.1"/>
    <property type="molecule type" value="Genomic_DNA"/>
</dbReference>
<sequence>MGPRSLESHRLMRLRDWSGCRRAGEGRDAFGSRRRGDWVQHSSGLVILVIGRSFLVRRAGQRAHFGNVRPRRPRQAPSAKELELASHVALTGTSILQFAEHRQRQSQNARTPELTSQATEHCTIAGSMNSSVDMDASVGSSLSMSISYASTQRGGVDGADGTETRGGQLRRPS</sequence>
<evidence type="ECO:0000313" key="3">
    <source>
        <dbReference type="Proteomes" id="UP000256964"/>
    </source>
</evidence>
<proteinExistence type="predicted"/>
<dbReference type="AlphaFoldDB" id="A0A371CHA9"/>
<dbReference type="Proteomes" id="UP000256964">
    <property type="component" value="Unassembled WGS sequence"/>
</dbReference>
<feature type="region of interest" description="Disordered" evidence="1">
    <location>
        <begin position="150"/>
        <end position="173"/>
    </location>
</feature>
<evidence type="ECO:0000256" key="1">
    <source>
        <dbReference type="SAM" id="MobiDB-lite"/>
    </source>
</evidence>